<feature type="transmembrane region" description="Helical" evidence="6">
    <location>
        <begin position="199"/>
        <end position="217"/>
    </location>
</feature>
<accession>A0A9X1YHK8</accession>
<feature type="transmembrane region" description="Helical" evidence="6">
    <location>
        <begin position="65"/>
        <end position="87"/>
    </location>
</feature>
<comment type="subcellular location">
    <subcellularLocation>
        <location evidence="1">Membrane</location>
        <topology evidence="1">Multi-pass membrane protein</topology>
    </subcellularLocation>
</comment>
<keyword evidence="3 6" id="KW-0812">Transmembrane</keyword>
<feature type="transmembrane region" description="Helical" evidence="6">
    <location>
        <begin position="317"/>
        <end position="337"/>
    </location>
</feature>
<protein>
    <submittedName>
        <fullName evidence="7">AI-2E family transporter</fullName>
    </submittedName>
</protein>
<keyword evidence="8" id="KW-1185">Reference proteome</keyword>
<keyword evidence="5 6" id="KW-0472">Membrane</keyword>
<dbReference type="GO" id="GO:0016020">
    <property type="term" value="C:membrane"/>
    <property type="evidence" value="ECO:0007669"/>
    <property type="project" value="UniProtKB-SubCell"/>
</dbReference>
<sequence length="411" mass="43598">MSAVHVIPSGDETLELPVQVAGDGDEPPREKERVLLHMPIDVRNMSMIVIASLLGLYALRWAAEIVIPVLMGLLFSYALTPLVNGLVRVGVPRALGAAVVMIALVGGIGWGAWSLDDQANNLIESLPDAAQKLRDTLHPARRDPTPSTMDTVQKAAATLAQATDSTAKSTPGVAKVQIVKPSFNIQDYLFTGTMRAAEAAAQVLVVAFITYFLLAAGDTFRRKLARIAGPNFAKRKITVQALDEITEQIQRYLLVQLLTSVVVGIATALAFWALGFNNAAVWGVLAGVMNLIPYVGTALICGSSAIVALLQFGTLHMAVAVGSVSIVLHVVSGYMITPWLTSRTSRLNAVVVFIGVLAWGWLWGVWGLLLGTPILMALKAICDRVDDLKAIGELLGGSDKSGENGSGTVAS</sequence>
<evidence type="ECO:0000313" key="8">
    <source>
        <dbReference type="Proteomes" id="UP001139353"/>
    </source>
</evidence>
<dbReference type="AlphaFoldDB" id="A0A9X1YHK8"/>
<feature type="transmembrane region" description="Helical" evidence="6">
    <location>
        <begin position="252"/>
        <end position="274"/>
    </location>
</feature>
<dbReference type="PANTHER" id="PTHR21716:SF16">
    <property type="entry name" value="BLL1467 PROTEIN"/>
    <property type="match status" value="1"/>
</dbReference>
<dbReference type="PANTHER" id="PTHR21716">
    <property type="entry name" value="TRANSMEMBRANE PROTEIN"/>
    <property type="match status" value="1"/>
</dbReference>
<evidence type="ECO:0000313" key="7">
    <source>
        <dbReference type="EMBL" id="MCK9686258.1"/>
    </source>
</evidence>
<dbReference type="RefSeq" id="WP_275682286.1">
    <property type="nucleotide sequence ID" value="NZ_JAJLJH010000002.1"/>
</dbReference>
<evidence type="ECO:0000256" key="4">
    <source>
        <dbReference type="ARBA" id="ARBA00022989"/>
    </source>
</evidence>
<reference evidence="7" key="1">
    <citation type="submission" date="2021-11" db="EMBL/GenBank/DDBJ databases">
        <title>BS-T2-15 a new species belonging to the Comamonadaceae family isolated from the soil of a French oak forest.</title>
        <authorList>
            <person name="Mieszkin S."/>
            <person name="Alain K."/>
        </authorList>
    </citation>
    <scope>NUCLEOTIDE SEQUENCE</scope>
    <source>
        <strain evidence="7">BS-T2-15</strain>
    </source>
</reference>
<feature type="transmembrane region" description="Helical" evidence="6">
    <location>
        <begin position="280"/>
        <end position="310"/>
    </location>
</feature>
<evidence type="ECO:0000256" key="3">
    <source>
        <dbReference type="ARBA" id="ARBA00022692"/>
    </source>
</evidence>
<evidence type="ECO:0000256" key="2">
    <source>
        <dbReference type="ARBA" id="ARBA00009773"/>
    </source>
</evidence>
<evidence type="ECO:0000256" key="1">
    <source>
        <dbReference type="ARBA" id="ARBA00004141"/>
    </source>
</evidence>
<dbReference type="Pfam" id="PF01594">
    <property type="entry name" value="AI-2E_transport"/>
    <property type="match status" value="1"/>
</dbReference>
<organism evidence="7 8">
    <name type="scientific">Scleromatobacter humisilvae</name>
    <dbReference type="NCBI Taxonomy" id="2897159"/>
    <lineage>
        <taxon>Bacteria</taxon>
        <taxon>Pseudomonadati</taxon>
        <taxon>Pseudomonadota</taxon>
        <taxon>Betaproteobacteria</taxon>
        <taxon>Burkholderiales</taxon>
        <taxon>Sphaerotilaceae</taxon>
        <taxon>Scleromatobacter</taxon>
    </lineage>
</organism>
<name>A0A9X1YHK8_9BURK</name>
<proteinExistence type="inferred from homology"/>
<evidence type="ECO:0000256" key="6">
    <source>
        <dbReference type="SAM" id="Phobius"/>
    </source>
</evidence>
<gene>
    <name evidence="7" type="ORF">LPC04_11125</name>
</gene>
<feature type="transmembrane region" description="Helical" evidence="6">
    <location>
        <begin position="349"/>
        <end position="369"/>
    </location>
</feature>
<feature type="transmembrane region" description="Helical" evidence="6">
    <location>
        <begin position="94"/>
        <end position="113"/>
    </location>
</feature>
<comment type="similarity">
    <text evidence="2">Belongs to the autoinducer-2 exporter (AI-2E) (TC 2.A.86) family.</text>
</comment>
<dbReference type="GO" id="GO:0055085">
    <property type="term" value="P:transmembrane transport"/>
    <property type="evidence" value="ECO:0007669"/>
    <property type="project" value="TreeGrafter"/>
</dbReference>
<dbReference type="InterPro" id="IPR002549">
    <property type="entry name" value="AI-2E-like"/>
</dbReference>
<evidence type="ECO:0000256" key="5">
    <source>
        <dbReference type="ARBA" id="ARBA00023136"/>
    </source>
</evidence>
<keyword evidence="4 6" id="KW-1133">Transmembrane helix</keyword>
<comment type="caution">
    <text evidence="7">The sequence shown here is derived from an EMBL/GenBank/DDBJ whole genome shotgun (WGS) entry which is preliminary data.</text>
</comment>
<dbReference type="Proteomes" id="UP001139353">
    <property type="component" value="Unassembled WGS sequence"/>
</dbReference>
<dbReference type="EMBL" id="JAJLJH010000002">
    <property type="protein sequence ID" value="MCK9686258.1"/>
    <property type="molecule type" value="Genomic_DNA"/>
</dbReference>